<feature type="region of interest" description="Disordered" evidence="6">
    <location>
        <begin position="768"/>
        <end position="813"/>
    </location>
</feature>
<comment type="subcellular location">
    <subcellularLocation>
        <location evidence="1">Nucleus</location>
    </subcellularLocation>
</comment>
<dbReference type="PANTHER" id="PTHR15180">
    <property type="entry name" value="GENERAL TRANSCRIPTION FACTOR 3C POLYPEPTIDE 1"/>
    <property type="match status" value="1"/>
</dbReference>
<dbReference type="CDD" id="cd16169">
    <property type="entry name" value="Tau138_eWH"/>
    <property type="match status" value="1"/>
</dbReference>
<evidence type="ECO:0000259" key="8">
    <source>
        <dbReference type="Pfam" id="PF23704"/>
    </source>
</evidence>
<dbReference type="Pfam" id="PF24101">
    <property type="entry name" value="WHD_GTF3C1"/>
    <property type="match status" value="1"/>
</dbReference>
<evidence type="ECO:0000256" key="5">
    <source>
        <dbReference type="ARBA" id="ARBA00023242"/>
    </source>
</evidence>
<dbReference type="GO" id="GO:0042791">
    <property type="term" value="P:5S class rRNA transcription by RNA polymerase III"/>
    <property type="evidence" value="ECO:0007669"/>
    <property type="project" value="TreeGrafter"/>
</dbReference>
<dbReference type="InterPro" id="IPR044210">
    <property type="entry name" value="Tfc3-like"/>
</dbReference>
<protein>
    <recommendedName>
        <fullName evidence="12">B-block binding subunit of TFIIIC domain-containing protein</fullName>
    </recommendedName>
</protein>
<dbReference type="GO" id="GO:0003677">
    <property type="term" value="F:DNA binding"/>
    <property type="evidence" value="ECO:0007669"/>
    <property type="project" value="UniProtKB-KW"/>
</dbReference>
<dbReference type="Proteomes" id="UP000694422">
    <property type="component" value="Unplaced"/>
</dbReference>
<organism evidence="10 11">
    <name type="scientific">Spermophilus dauricus</name>
    <name type="common">Daurian ground squirrel</name>
    <dbReference type="NCBI Taxonomy" id="99837"/>
    <lineage>
        <taxon>Eukaryota</taxon>
        <taxon>Metazoa</taxon>
        <taxon>Chordata</taxon>
        <taxon>Craniata</taxon>
        <taxon>Vertebrata</taxon>
        <taxon>Euteleostomi</taxon>
        <taxon>Mammalia</taxon>
        <taxon>Eutheria</taxon>
        <taxon>Euarchontoglires</taxon>
        <taxon>Glires</taxon>
        <taxon>Rodentia</taxon>
        <taxon>Sciuromorpha</taxon>
        <taxon>Sciuridae</taxon>
        <taxon>Xerinae</taxon>
        <taxon>Marmotini</taxon>
        <taxon>Spermophilus</taxon>
    </lineage>
</organism>
<feature type="region of interest" description="Disordered" evidence="6">
    <location>
        <begin position="1134"/>
        <end position="1158"/>
    </location>
</feature>
<accession>A0A8C9PF31</accession>
<feature type="region of interest" description="Disordered" evidence="6">
    <location>
        <begin position="666"/>
        <end position="721"/>
    </location>
</feature>
<evidence type="ECO:0000313" key="10">
    <source>
        <dbReference type="Ensembl" id="ENSSDAP00000009711.1"/>
    </source>
</evidence>
<reference evidence="10" key="1">
    <citation type="submission" date="2025-08" db="UniProtKB">
        <authorList>
            <consortium name="Ensembl"/>
        </authorList>
    </citation>
    <scope>IDENTIFICATION</scope>
</reference>
<keyword evidence="3" id="KW-0238">DNA-binding</keyword>
<sequence>MDALESLLDEVALEGLDGLCLPALWSRLESRVPPFPLPLEPYTQEFLWRALATHPGISFYPREIEYEEIDLETGILESRRDPVPLEDVYPIHMILENKDGIQGSCRYFKERKNITNSIRTKCLQPRCTMVEAFGRWGKKLIIVASQDMRYRALIGAEGDPDLKLPDFSYCILERLGRSRWQGELQRDLHSTAFKVDAGKLHYHRKILNKNGLITMQSHVIRLPTGAQQHSILLLLNRFHVDRRSKYDILMEKLSMMLSTRSKQIETLGKLREELGLCERTFKRLYQYMLNAGLAKVVSLPLQEIHPECGPCKTKKGTNIMVRCLKLLKEFKRKVEDDHDDDDDEEAISKGLPPVDIVYERDMLTQTYELIERRGTKGISQAEIRVAMNVGKLEARMLCRLLQRFKVVKVTRPAGPIARSRNRAGRGPRPVSLASVPEETLLPEGEDAFLSESDSEEESSRSSKRRGRASQGHLRSSVDLGPGTQPHHSTPTKGGWKVLNLPPLKKQPSSSPGAAEDRACRGPAGRDGLLDSSSNSDLNVSFGSHCMESNSGDIAVIEEGRLDTPKVSVGQGRALSPRELGHGRGACCRIQKMIMDQEKQEGVATKCCKKSIVRLVRNLSEEGLLRLYRTTVIQDGIKKKVDLVVHPSMDQNDPLVRSAIEQVRFRISNSSTANRQVPPAPPEEAEEESPGKEGPRTSGDSDLHTATKPESTRVKKTEEKMGITPLKNYHPVVVPGLGRSLGFLPKMPRLRVVHMFLWYLIYGHPASKAAEQPGVGGERKKQEPGRAGPRPSSGSDLEASEGPAKDSNESAPWEAEMELPTETVYVDECSWMRHVPPIPVHRDFGSGWALVSDLLLCLPLSIFVQIVQVSYKVDNLEDFLNDPLKKHTLIRFLPRPIRQKLLYKRRYIFSVIENLQRLCYMGLLQFGPTEKFQDKDQVFVFLKKNAVIIDTTICDPHYNLAHSTRPFERRLYVLNSMQDVENYWFDLQCVCLNTPLGSRCPSIQKTLLQAEGCFRLQGGLFPCSLPRGSREVVDEALIPGDGLGAAGLDSSFYAHLKRNWIWTSYIINKARKNINAENGLTVRLQTFLSKRPLPLGATGGGRLALWGEARTGAELCADREEQFEVDLEPTLGRSRRVRGGRSQKRKRLKKEPGKRTKRRRKGLCGWWAAIRVSVLCPSGTGVRVPRLPALTATVIPSRCICWKVSTAHLVSSYFPPGSAPGVHPHPQQQLRAPRAAVAVLLVQQRHPQCSLRVSA</sequence>
<feature type="domain" description="General transcription factor 3C polypeptide 1 winged-helix" evidence="8">
    <location>
        <begin position="1"/>
        <end position="70"/>
    </location>
</feature>
<dbReference type="InterPro" id="IPR056467">
    <property type="entry name" value="eWH_GTF3C1"/>
</dbReference>
<dbReference type="InterPro" id="IPR007309">
    <property type="entry name" value="TFIIIC_Bblock-bd"/>
</dbReference>
<keyword evidence="2" id="KW-0597">Phosphoprotein</keyword>
<name>A0A8C9PF31_SPEDA</name>
<dbReference type="AlphaFoldDB" id="A0A8C9PF31"/>
<dbReference type="GO" id="GO:0005634">
    <property type="term" value="C:nucleus"/>
    <property type="evidence" value="ECO:0007669"/>
    <property type="project" value="UniProtKB-SubCell"/>
</dbReference>
<proteinExistence type="predicted"/>
<evidence type="ECO:0000256" key="4">
    <source>
        <dbReference type="ARBA" id="ARBA00023163"/>
    </source>
</evidence>
<evidence type="ECO:0008006" key="12">
    <source>
        <dbReference type="Google" id="ProtNLM"/>
    </source>
</evidence>
<dbReference type="Pfam" id="PF04182">
    <property type="entry name" value="B-block_TFIIIC"/>
    <property type="match status" value="1"/>
</dbReference>
<dbReference type="InterPro" id="IPR056428">
    <property type="entry name" value="WH_GTF3C1"/>
</dbReference>
<keyword evidence="5" id="KW-0539">Nucleus</keyword>
<reference evidence="10" key="2">
    <citation type="submission" date="2025-09" db="UniProtKB">
        <authorList>
            <consortium name="Ensembl"/>
        </authorList>
    </citation>
    <scope>IDENTIFICATION</scope>
</reference>
<evidence type="ECO:0000256" key="6">
    <source>
        <dbReference type="SAM" id="MobiDB-lite"/>
    </source>
</evidence>
<feature type="compositionally biased region" description="Basic and acidic residues" evidence="6">
    <location>
        <begin position="688"/>
        <end position="720"/>
    </location>
</feature>
<feature type="domain" description="GTF3C1 extended winged-helix" evidence="9">
    <location>
        <begin position="588"/>
        <end position="669"/>
    </location>
</feature>
<dbReference type="InterPro" id="IPR035625">
    <property type="entry name" value="Tfc3-like_eWH"/>
</dbReference>
<evidence type="ECO:0000256" key="3">
    <source>
        <dbReference type="ARBA" id="ARBA00023125"/>
    </source>
</evidence>
<feature type="compositionally biased region" description="Acidic residues" evidence="6">
    <location>
        <begin position="443"/>
        <end position="456"/>
    </location>
</feature>
<feature type="domain" description="B-block binding subunit of TFIIIC" evidence="7">
    <location>
        <begin position="165"/>
        <end position="240"/>
    </location>
</feature>
<dbReference type="GO" id="GO:0000127">
    <property type="term" value="C:transcription factor TFIIIC complex"/>
    <property type="evidence" value="ECO:0007669"/>
    <property type="project" value="InterPro"/>
</dbReference>
<dbReference type="PANTHER" id="PTHR15180:SF1">
    <property type="entry name" value="GENERAL TRANSCRIPTION FACTOR 3C POLYPEPTIDE 1"/>
    <property type="match status" value="1"/>
</dbReference>
<evidence type="ECO:0000259" key="7">
    <source>
        <dbReference type="Pfam" id="PF04182"/>
    </source>
</evidence>
<keyword evidence="4" id="KW-0804">Transcription</keyword>
<evidence type="ECO:0000256" key="2">
    <source>
        <dbReference type="ARBA" id="ARBA00022553"/>
    </source>
</evidence>
<dbReference type="Pfam" id="PF23704">
    <property type="entry name" value="WHD_GTF3C1_N"/>
    <property type="match status" value="1"/>
</dbReference>
<dbReference type="GO" id="GO:0006384">
    <property type="term" value="P:transcription initiation at RNA polymerase III promoter"/>
    <property type="evidence" value="ECO:0007669"/>
    <property type="project" value="InterPro"/>
</dbReference>
<evidence type="ECO:0000256" key="1">
    <source>
        <dbReference type="ARBA" id="ARBA00004123"/>
    </source>
</evidence>
<evidence type="ECO:0000259" key="9">
    <source>
        <dbReference type="Pfam" id="PF24101"/>
    </source>
</evidence>
<feature type="compositionally biased region" description="Basic residues" evidence="6">
    <location>
        <begin position="1134"/>
        <end position="1148"/>
    </location>
</feature>
<keyword evidence="11" id="KW-1185">Reference proteome</keyword>
<feature type="region of interest" description="Disordered" evidence="6">
    <location>
        <begin position="416"/>
        <end position="532"/>
    </location>
</feature>
<evidence type="ECO:0000313" key="11">
    <source>
        <dbReference type="Proteomes" id="UP000694422"/>
    </source>
</evidence>
<dbReference type="Ensembl" id="ENSSDAT00000011024.1">
    <property type="protein sequence ID" value="ENSSDAP00000009711.1"/>
    <property type="gene ID" value="ENSSDAG00000008815.1"/>
</dbReference>
<feature type="compositionally biased region" description="Low complexity" evidence="6">
    <location>
        <begin position="500"/>
        <end position="511"/>
    </location>
</feature>